<accession>A0ABU5EWN0</accession>
<comment type="caution">
    <text evidence="1">The sequence shown here is derived from an EMBL/GenBank/DDBJ whole genome shotgun (WGS) entry which is preliminary data.</text>
</comment>
<organism evidence="1 2">
    <name type="scientific">Gemmata algarum</name>
    <dbReference type="NCBI Taxonomy" id="2975278"/>
    <lineage>
        <taxon>Bacteria</taxon>
        <taxon>Pseudomonadati</taxon>
        <taxon>Planctomycetota</taxon>
        <taxon>Planctomycetia</taxon>
        <taxon>Gemmatales</taxon>
        <taxon>Gemmataceae</taxon>
        <taxon>Gemmata</taxon>
    </lineage>
</organism>
<evidence type="ECO:0000313" key="2">
    <source>
        <dbReference type="Proteomes" id="UP001272242"/>
    </source>
</evidence>
<proteinExistence type="predicted"/>
<gene>
    <name evidence="1" type="ORF">R5W23_006061</name>
</gene>
<evidence type="ECO:0000313" key="1">
    <source>
        <dbReference type="EMBL" id="MDY3558885.1"/>
    </source>
</evidence>
<dbReference type="RefSeq" id="WP_320685750.1">
    <property type="nucleotide sequence ID" value="NZ_JAXBLV010000066.1"/>
</dbReference>
<name>A0ABU5EWN0_9BACT</name>
<dbReference type="Proteomes" id="UP001272242">
    <property type="component" value="Unassembled WGS sequence"/>
</dbReference>
<protein>
    <submittedName>
        <fullName evidence="1">Uncharacterized protein</fullName>
    </submittedName>
</protein>
<dbReference type="EMBL" id="JAXBLV010000066">
    <property type="protein sequence ID" value="MDY3558885.1"/>
    <property type="molecule type" value="Genomic_DNA"/>
</dbReference>
<keyword evidence="2" id="KW-1185">Reference proteome</keyword>
<sequence length="116" mass="12663">MFPSGRWKGFWEAAGWGRRWMDELTLRFAGGRIEGEGWDCVGRFTFGGTYTDAGELSLMKQYIGQHAIRYEGRVDGEGAVIGRWTGAPGWSGPFALMPAIDDVSQLPIATVSAGSD</sequence>
<reference evidence="2" key="1">
    <citation type="journal article" date="2023" name="Mar. Drugs">
        <title>Gemmata algarum, a Novel Planctomycete Isolated from an Algal Mat, Displays Antimicrobial Activity.</title>
        <authorList>
            <person name="Kumar G."/>
            <person name="Kallscheuer N."/>
            <person name="Kashif M."/>
            <person name="Ahamad S."/>
            <person name="Jagadeeshwari U."/>
            <person name="Pannikurungottu S."/>
            <person name="Haufschild T."/>
            <person name="Kabuu M."/>
            <person name="Sasikala C."/>
            <person name="Jogler C."/>
            <person name="Ramana C."/>
        </authorList>
    </citation>
    <scope>NUCLEOTIDE SEQUENCE [LARGE SCALE GENOMIC DNA]</scope>
    <source>
        <strain evidence="2">JC673</strain>
    </source>
</reference>